<dbReference type="GO" id="GO:0051959">
    <property type="term" value="F:dynein light intermediate chain binding"/>
    <property type="evidence" value="ECO:0007669"/>
    <property type="project" value="InterPro"/>
</dbReference>
<dbReference type="FunFam" id="1.10.8.710:FF:000003">
    <property type="entry name" value="Dynein axonemal heavy chain 5"/>
    <property type="match status" value="1"/>
</dbReference>
<keyword evidence="12" id="KW-0206">Cytoskeleton</keyword>
<dbReference type="PANTHER" id="PTHR46532:SF4">
    <property type="entry name" value="AAA+ ATPASE DOMAIN-CONTAINING PROTEIN"/>
    <property type="match status" value="1"/>
</dbReference>
<evidence type="ECO:0000259" key="16">
    <source>
        <dbReference type="SMART" id="SM00382"/>
    </source>
</evidence>
<feature type="domain" description="AAA+ ATPase" evidence="16">
    <location>
        <begin position="2587"/>
        <end position="2735"/>
    </location>
</feature>
<sequence>MADGEKVPPLTRQFSKTAVTRKHFRRDQTQERRKSRGPVTDSNKEKQQKLKEEKEAKRATLDARHQHLFSSVAAKLGLEDAEVEDFILEGDQLSMMDDFFAANGPKGLLFFYKEVPTKTPDGKAGKPVKELYVTDGTKEPFPGLGMFFLRASPKALTTANIAQDTNFGVLESRSGGGLLEAMETLMKNVFVPALKEQSNWGELSKDVSGHNVKESFLGKLDSFISVLANARASVADAAKLSPCSHPGVSAVSSLSEAMVAANVPEIVEGAETTALLWCKEIEQILTESEQLRKEADDVGPKAELDHWKKRLAKFDSLTACVKSPQFKTVMSILLASKSKVLKTWKELDLQITDFTNEAKDNVKFLYTLEKYCEPLYKCNPVSMLDAIPGLMNAIRMINSYSRYYNTSEHMTALFVKVTNQMINACKAHITDNGYHKVWEQERDQVVLKMEHCIKLNEEYQQCFQRTKKRLEDHPDEKPFDFSEMYIFGKFNSFCRRLHNITEFLKTTKVYETLSLSRIEGIETFNSRFSLLATGLKKKPYDVLDHRKEDFEVDYEDFKLQLKDLDFQLQAHMDQFYVGLTSVERAIYFTKKFERLKLPCLDMLAKWRLTVDLFVADLKFVQTEYNSKKHSPPLNRNLPPLVGKIAWSRQLFHRINKPVQGFQSFKKVLDLPETRKALKGFNKLAQVLVEYELIHTNLWNKKISDVEKSLNSTLLVRDPDTQVVYVNYDPQIHELMREIDVMGQLGIDVPPKAMEMRQKRDELKEKYDSLKLMLEENESVRAQIPDLLFNLMLPHLEMMDETLSPGLTLLRWTSLNIDSYIESVRASLKELETLISRAKDILDVRIEGGLSRIKQTVLCELPDGEQWTPQQFMDKVNALCEKCSSELDSHTLKLELATTELLKLLLSLEDEKELELLSSDSSPSVATVRTGVSRRSSVAHVDMSLPPGEAAEMRRKKKKEELREEAGALFDYISRKNSEALVQATRTTLEKLKKALNPPIINYADQSDEKGERQPVLKVHLELAIPNLVVKPNFESIQGTINDIVQTILGVHKRVYQWGQARIEPGSESEVPSLTSASQGALAAASQTLPSPSQAQMSKKPELKNFHRNVVEHKDIAKLVSGLSSAITAAKPTVMESFRYFNVYEDLWKTEQSVKIAEFMDKDPSLGDFEGEMKHYEVLEAEIEAENDLIIVGAFLLDATNLKLSIIAESKSWKVLYGQHMNTKFSTLMEKTLEQIEDIAKRLSRPIKDLDDVRTAMSALLEIRENEIQIDMSLGPIEESYGVLSKFQIQVQKEEAERVDTLRYSWQKLLASAAQVQDHLIKIQSDFQEKLLTNVDIFKVDTEKFYGDYATSGPMVEGIAPREASDRLNLFQTQFDELWRRFQTYTDGEKLFGLSSTAYPELDRIRKELNLLQKLYGLYNIVMDSVDGYYDILWTEVDIEKINNEILDFQNKCRKLPKAVKDYKAFDDLRKKIDDFNETCPLLEMMANKALKERHWQRMEAVTKHSFDVESENFLLRNIMEAPLLQFREDIEDICIAAVKEKDIEAKLKQVVVDWGVQNFSFAPFKTRGELLLRGEETSEIISLMEDSLMVLGSLMSNRYNAPFKKDIQLWVQKLSNSTEIIENWLVVQNLWVYLEAVFVGGDIAKQLPKEAKRFQNIDKSWIKIMTKAHEIPNVVQCCVGDETLGQLLPHLLEQLELCQKSLTGYLEKKRLIFPRFFFVSDPALLEILGQASDSHTIQAHLLSVFDNIKTVTFHEKEYDKILEIKSREPETIELEQPVMAQGNVELWLGSLLTASLNAVKFVIKQASVAIADPNFALMEYLNNYPAQVGILGIQLIWTRDAEVALSQARSDKKIMAATNDFFLEMLNSLIGMTTQELKKIDRVKYETLVLIHLHQRDIFDDLVRLNVKSATDFEWLKQSRFYFNEDTSSVVISITDVDFTYQNEFLGCTERLVITPLTDRCYITLAQALGMSLGGAPAGPAGTGKTETTKDMGRALGKYVVVFNCSDQMDFRGLGRIYKGLAQSGSWGCFDEFNRIELPVLSVAAQQIFIVLIAKKERKTEFIFTDGDVVSLSPEFGLFLTMNPGYAGRQELPENLKINFRPIAMMVPDRQIIIRVKLASCGFLQNIVLASKFYTLYKLCEEQLSKQVHYDFGLRNILSVLRSLGPVKRMCPNDSEEMIVMRSLRDMNLSKLVDEDEPLFLSLINDLFPGITLETAGYPELEAAIDTRVKEAGLINHQSWTLKLIQLFETQRVRHGFMVLGPSGTGKTCCINVLMKAMTDCGEPHREMRMNPKAITAPQMFGRLDVATNDWTDGIFSTLWRRTHKAKKGEHIWLVLDGPVDAIWIENLNSVLDDNKTLTLANGDRIPMFPDCKIVFEPHNVDNASPATVSRNGMVYMSSSGLDWKPILQSWLLKKVKEKKITSSESDILLNIFEGSFIDIYNYVSVMLEAKMELLQCNYIVQACYIIEGLIPSKEENVSLKPKHLEHLYIFAIMWSIGALQELDSRAKMESWMKEHKPDLDFPVLQNEGDTIFEYVPAEDNGDWIHWSTRVEEYVYPRDSIPAYHTILVPNVDNVRTDFLIHTLSKQSKAVLLIGEQGTAKTVIIHGYLSKYNVEEHLSKGLSFSSATTPGHFQRSIESYIDKRVGTTYGPPAGKKMTVFIDDVNMPIINEWGDQITNEIVRQTSEMQGFYSLEKPGDFTHIEDIQFLAAMIHPGGGRNDIPQRLKRQFSVFNCTLPSNASIDKIFGAIGCGYFCAERGFGSEIIEMIPKLVICTRKLWQDTKGKMLPTPAKFHYNFNLRDLSRIWEGMLHVEKETMSSLEVLLGLWKHECTRVIADRFTNPEDKEWFDKRVPVVFSDEIGPDVASRIPEEPYFVDFLRDPPEPTGDEPDDAELEAPKIYEPIPSYAEVEERLTNFLQQYNETVRGSGMDLVFFKDAMVHFIKISRIIRTDRGNALLVGVGGSGKQSLTRLASFIAGYKTFQITLTRTYNANNLLDDLKILYRTAGQQGKGMTFLFTDQEIKDEGFLEYINNVLSSGEVSNLFARDEIDEINSELIPIMKKEFPRRPPTPENLYNYFLTRARKNLHVVLCFSPVGEKFRSRSLKFPGLFSGCTMDWFSRWPKDALIAVAHHFISDFDIMCTPEVKQEVIKAMGVFQDFVAESCVNYFERFRRTTHVTPKSYLSFISGYKKIYIEKKSQVQELFDRMNTGLDKLLEAGESVAELAKELAVKEKDLVVASKEAEKVLAEVTVKAQAAEKVKAEVQKVKDRAQAVADAISADKSVAEEKLEKARPALEEAEAALQTIKSGDIATVRKLGTPPHLIMRIMDCVLLLFQKKLNNMAQDPERPGPKPSWSESLKLMSQTGFLASLQTFPKDSINEETVELLEPYFRMEDYNSETAKKVCGNVAGLCSWTKAMSFFYGINKEVLPLKANLAIQEVKFQAAQAELEEANKTLAAKQEELDVVRALYDEAMSKKQALIDDAETCKRKMKAASALIEGLGGEKERWTQQSKEFKSQLGRLVGDILLATGFLSYSGPFNQEFRGILIEAWKKELASRNVPFSLDLNLVSLLTDSATISEWNLQGLPNDELSVQNGIIVTKATRYPLLIDPQGQGKTWIKNREANTELQMTNLNHKYFRTHLEDCLSLGKPLLIEDVEEELDPALDNVLEKNFIKAGSTLKVKVGDKEVDVMKGFVLYITTKLPNPSYAPEISARTAIIDFTVTVKGLEDQLLGRVILTEKQELEVERVKLMEEVTANKKKMKELEDSLLYRLTSTKGSLVDDESLIEVLRTTKITAEDVTKKLEIAAQTEIKINTAREEYRPVAARGSILYFLIVEMSMVSVMYQTSLVQFLEIFDNSMARSAKSPVTAKRISNIVEYLTFEAFRYSTRGLYEEHKFLFTLLLALKIDLQKGHVKHNEFQTLIKGGAALDLKACPPKTSRWITDMTWLNLVELSKLQQFSEILTQISRNDKGWKLWFDMEAPEESPIPDGYNGLDTFRKLLLVRSWCPDRTYAQARKYISESLGVRYAEGVILDVEGMWKESRIRVPMICLLSMGSDPTMTVDGLAKKYQLACHTISMGQGQEVHARRLLQQCQTQGGWVLLQNGHLALDFMDELLNTIVETQSVHETFRLWMTTEIHLKFPINLLQISIKYTFEPPQGVKAGLKRTYSSMTQEHLDYSNLMQWKPLQYAIAFLHTTVQERRKFGPLGWNIPYEFNQSDFNACTQYIQNLLDDMDIKKGPSWSAIRYMVGEIQYGGRVTDDFDKRLLNTYAKVWFGEHMFQTSFMFYKGYQIAVLKTVKDYLDFIEKLPLIDTPEIFGMHPNADITYQSNTAKACLDTILEIQPKDSSSGGGETRESVVRRQAGEMLEKLPDDYIPHEVKSRLQKMGSIAPMNIFLRQEIDRMQRVIGLVRSTLQDLQLAIDGTIIMSENLRNTLDSMYDAKVPPLWKKVSWESTTIGFWFTELLERDTQFRSWIFTGRPTLFWMTGFFNPQGFLTAMRQEVARAHKGWALDSVVLHNDVTRMNKEDVTAPPQEGVYIQGLFMDGAGWDRKNSKLAEPTPKVLYVTMPIIHVYAINTKGAKDPKLYVCPVYKKPRRTDLTFITALYLKTTQNPDHWVMRGVALLCDIK</sequence>
<dbReference type="Gene3D" id="3.40.50.300">
    <property type="entry name" value="P-loop containing nucleotide triphosphate hydrolases"/>
    <property type="match status" value="5"/>
</dbReference>
<dbReference type="Pfam" id="PF08385">
    <property type="entry name" value="DHC_N1"/>
    <property type="match status" value="1"/>
</dbReference>
<dbReference type="FunFam" id="3.40.50.300:FF:000044">
    <property type="entry name" value="Dynein heavy chain 5, axonemal"/>
    <property type="match status" value="1"/>
</dbReference>
<dbReference type="Pfam" id="PF18199">
    <property type="entry name" value="Dynein_C"/>
    <property type="match status" value="1"/>
</dbReference>
<organism evidence="17">
    <name type="scientific">Amphimedon queenslandica</name>
    <name type="common">Sponge</name>
    <dbReference type="NCBI Taxonomy" id="400682"/>
    <lineage>
        <taxon>Eukaryota</taxon>
        <taxon>Metazoa</taxon>
        <taxon>Porifera</taxon>
        <taxon>Demospongiae</taxon>
        <taxon>Heteroscleromorpha</taxon>
        <taxon>Haplosclerida</taxon>
        <taxon>Niphatidae</taxon>
        <taxon>Amphimedon</taxon>
    </lineage>
</organism>
<feature type="coiled-coil region" evidence="14">
    <location>
        <begin position="3220"/>
        <end position="3275"/>
    </location>
</feature>
<dbReference type="FunFam" id="3.40.50.300:FF:002141">
    <property type="entry name" value="Dynein heavy chain"/>
    <property type="match status" value="1"/>
</dbReference>
<evidence type="ECO:0000256" key="8">
    <source>
        <dbReference type="ARBA" id="ARBA00023017"/>
    </source>
</evidence>
<dbReference type="GO" id="GO:0005524">
    <property type="term" value="F:ATP binding"/>
    <property type="evidence" value="ECO:0007669"/>
    <property type="project" value="UniProtKB-KW"/>
</dbReference>
<feature type="domain" description="AAA+ ATPase" evidence="16">
    <location>
        <begin position="2253"/>
        <end position="2408"/>
    </location>
</feature>
<keyword evidence="3" id="KW-0963">Cytoplasm</keyword>
<dbReference type="Pfam" id="PF18198">
    <property type="entry name" value="AAA_lid_11"/>
    <property type="match status" value="1"/>
</dbReference>
<dbReference type="Gene3D" id="1.10.287.2620">
    <property type="match status" value="1"/>
</dbReference>
<dbReference type="Gene3D" id="1.20.1270.280">
    <property type="match status" value="1"/>
</dbReference>
<evidence type="ECO:0000256" key="13">
    <source>
        <dbReference type="ARBA" id="ARBA00023273"/>
    </source>
</evidence>
<dbReference type="Proteomes" id="UP000007879">
    <property type="component" value="Unassembled WGS sequence"/>
</dbReference>
<dbReference type="Gene3D" id="1.10.8.1220">
    <property type="match status" value="1"/>
</dbReference>
<feature type="coiled-coil region" evidence="14">
    <location>
        <begin position="752"/>
        <end position="779"/>
    </location>
</feature>
<dbReference type="Gene3D" id="3.20.180.20">
    <property type="entry name" value="Dynein heavy chain, N-terminal domain 2"/>
    <property type="match status" value="1"/>
</dbReference>
<dbReference type="InterPro" id="IPR027417">
    <property type="entry name" value="P-loop_NTPase"/>
</dbReference>
<accession>A0A1X7V4V8</accession>
<dbReference type="KEGG" id="aqu:100638042"/>
<keyword evidence="7" id="KW-0067">ATP-binding</keyword>
<name>A0A1X7V4V8_AMPQE</name>
<dbReference type="FunFam" id="1.10.287.2620:FF:000003">
    <property type="entry name" value="Dynein, axonemal, heavy chain 5"/>
    <property type="match status" value="1"/>
</dbReference>
<dbReference type="FunFam" id="1.20.1270.280:FF:000002">
    <property type="entry name" value="Dynein heavy chain 5, axonemal"/>
    <property type="match status" value="1"/>
</dbReference>
<dbReference type="GO" id="GO:0045505">
    <property type="term" value="F:dynein intermediate chain binding"/>
    <property type="evidence" value="ECO:0007669"/>
    <property type="project" value="InterPro"/>
</dbReference>
<evidence type="ECO:0000256" key="15">
    <source>
        <dbReference type="SAM" id="MobiDB-lite"/>
    </source>
</evidence>
<evidence type="ECO:0000256" key="9">
    <source>
        <dbReference type="ARBA" id="ARBA00023054"/>
    </source>
</evidence>
<dbReference type="Gene3D" id="1.10.8.720">
    <property type="entry name" value="Region D6 of dynein motor"/>
    <property type="match status" value="1"/>
</dbReference>
<dbReference type="OrthoDB" id="10041521at2759"/>
<evidence type="ECO:0000256" key="14">
    <source>
        <dbReference type="SAM" id="Coils"/>
    </source>
</evidence>
<dbReference type="Gene3D" id="1.10.472.130">
    <property type="match status" value="1"/>
</dbReference>
<dbReference type="SUPFAM" id="SSF52540">
    <property type="entry name" value="P-loop containing nucleoside triphosphate hydrolases"/>
    <property type="match status" value="4"/>
</dbReference>
<feature type="coiled-coil region" evidence="14">
    <location>
        <begin position="3739"/>
        <end position="3766"/>
    </location>
</feature>
<keyword evidence="10" id="KW-0969">Cilium</keyword>
<comment type="similarity">
    <text evidence="2">Belongs to the dynein heavy chain family.</text>
</comment>
<dbReference type="FunFam" id="1.10.8.1220:FF:000001">
    <property type="entry name" value="Dynein axonemal heavy chain 5"/>
    <property type="match status" value="1"/>
</dbReference>
<dbReference type="InterPro" id="IPR024317">
    <property type="entry name" value="Dynein_heavy_chain_D4_dom"/>
</dbReference>
<dbReference type="Gene3D" id="6.10.140.1060">
    <property type="match status" value="1"/>
</dbReference>
<dbReference type="Gene3D" id="1.20.920.30">
    <property type="match status" value="1"/>
</dbReference>
<dbReference type="Pfam" id="PF12780">
    <property type="entry name" value="AAA_8"/>
    <property type="match status" value="1"/>
</dbReference>
<dbReference type="InterPro" id="IPR043157">
    <property type="entry name" value="Dynein_AAA1S"/>
</dbReference>
<protein>
    <recommendedName>
        <fullName evidence="16">AAA+ ATPase domain-containing protein</fullName>
    </recommendedName>
</protein>
<dbReference type="Pfam" id="PF12775">
    <property type="entry name" value="AAA_7"/>
    <property type="match status" value="1"/>
</dbReference>
<dbReference type="InterPro" id="IPR043160">
    <property type="entry name" value="Dynein_C_barrel"/>
</dbReference>
<dbReference type="Pfam" id="PF17857">
    <property type="entry name" value="AAA_lid_1"/>
    <property type="match status" value="1"/>
</dbReference>
<feature type="compositionally biased region" description="Basic and acidic residues" evidence="15">
    <location>
        <begin position="42"/>
        <end position="54"/>
    </location>
</feature>
<feature type="compositionally biased region" description="Low complexity" evidence="15">
    <location>
        <begin position="1072"/>
        <end position="1088"/>
    </location>
</feature>
<keyword evidence="5" id="KW-0677">Repeat</keyword>
<dbReference type="InterPro" id="IPR013602">
    <property type="entry name" value="Dynein_heavy_linker"/>
</dbReference>
<dbReference type="InterPro" id="IPR042222">
    <property type="entry name" value="Dynein_2_N"/>
</dbReference>
<dbReference type="FunFam" id="1.10.8.720:FF:000004">
    <property type="entry name" value="Dynein heavy chain 5, axonemal"/>
    <property type="match status" value="1"/>
</dbReference>
<keyword evidence="6" id="KW-0547">Nucleotide-binding</keyword>
<dbReference type="EnsemblMetazoa" id="Aqu2.1.34854_001">
    <property type="protein sequence ID" value="Aqu2.1.34854_001"/>
    <property type="gene ID" value="Aqu2.1.34854"/>
</dbReference>
<dbReference type="FunFam" id="3.40.50.300:FF:001221">
    <property type="entry name" value="Axonemal dynein heavy chain 8"/>
    <property type="match status" value="1"/>
</dbReference>
<dbReference type="GO" id="GO:0005874">
    <property type="term" value="C:microtubule"/>
    <property type="evidence" value="ECO:0007669"/>
    <property type="project" value="UniProtKB-KW"/>
</dbReference>
<dbReference type="Pfam" id="PF12781">
    <property type="entry name" value="AAA_9"/>
    <property type="match status" value="1"/>
</dbReference>
<evidence type="ECO:0000256" key="7">
    <source>
        <dbReference type="ARBA" id="ARBA00022840"/>
    </source>
</evidence>
<dbReference type="InterPro" id="IPR056759">
    <property type="entry name" value="DYH2-5-8_CC"/>
</dbReference>
<dbReference type="Pfam" id="PF03028">
    <property type="entry name" value="Dynein_heavy"/>
    <property type="match status" value="1"/>
</dbReference>
<dbReference type="Gene3D" id="1.20.58.1120">
    <property type="match status" value="1"/>
</dbReference>
<dbReference type="InterPro" id="IPR024743">
    <property type="entry name" value="Dynein_HC_stalk"/>
</dbReference>
<keyword evidence="4" id="KW-0493">Microtubule</keyword>
<dbReference type="InterPro" id="IPR042228">
    <property type="entry name" value="Dynein_linker_3"/>
</dbReference>
<dbReference type="Pfam" id="PF12777">
    <property type="entry name" value="MT"/>
    <property type="match status" value="1"/>
</dbReference>
<proteinExistence type="inferred from homology"/>
<dbReference type="PANTHER" id="PTHR46532">
    <property type="entry name" value="MALE FERTILITY FACTOR KL5"/>
    <property type="match status" value="1"/>
</dbReference>
<evidence type="ECO:0000313" key="17">
    <source>
        <dbReference type="EnsemblMetazoa" id="Aqu2.1.34854_001"/>
    </source>
</evidence>
<dbReference type="Pfam" id="PF25007">
    <property type="entry name" value="DYH2-5-8_CC"/>
    <property type="match status" value="1"/>
</dbReference>
<keyword evidence="8" id="KW-0243">Dynein</keyword>
<dbReference type="SMART" id="SM00382">
    <property type="entry name" value="AAA"/>
    <property type="match status" value="3"/>
</dbReference>
<dbReference type="InterPro" id="IPR041466">
    <property type="entry name" value="Dynein_AAA5_ext"/>
</dbReference>
<evidence type="ECO:0000256" key="11">
    <source>
        <dbReference type="ARBA" id="ARBA00023175"/>
    </source>
</evidence>
<dbReference type="FunFam" id="1.20.920.30:FF:000004">
    <property type="entry name" value="Dynein axonemal heavy chain 5"/>
    <property type="match status" value="1"/>
</dbReference>
<evidence type="ECO:0000256" key="4">
    <source>
        <dbReference type="ARBA" id="ARBA00022701"/>
    </source>
</evidence>
<dbReference type="Gene3D" id="1.10.8.710">
    <property type="match status" value="1"/>
</dbReference>
<dbReference type="Pfam" id="PF17852">
    <property type="entry name" value="Dynein_AAA_lid"/>
    <property type="match status" value="1"/>
</dbReference>
<feature type="region of interest" description="Disordered" evidence="15">
    <location>
        <begin position="1"/>
        <end position="54"/>
    </location>
</feature>
<dbReference type="FunFam" id="3.40.50.300:FF:000320">
    <property type="entry name" value="Dynein, axonemal, heavy chain 5"/>
    <property type="match status" value="1"/>
</dbReference>
<reference evidence="17" key="2">
    <citation type="submission" date="2017-05" db="UniProtKB">
        <authorList>
            <consortium name="EnsemblMetazoa"/>
        </authorList>
    </citation>
    <scope>IDENTIFICATION</scope>
</reference>
<dbReference type="FunFam" id="1.20.140.100:FF:000003">
    <property type="entry name" value="Dynein, axonemal, heavy chain 5"/>
    <property type="match status" value="1"/>
</dbReference>
<keyword evidence="13" id="KW-0966">Cell projection</keyword>
<dbReference type="InterPro" id="IPR041589">
    <property type="entry name" value="DNAH3_AAA_lid_1"/>
</dbReference>
<evidence type="ECO:0000256" key="5">
    <source>
        <dbReference type="ARBA" id="ARBA00022737"/>
    </source>
</evidence>
<dbReference type="Pfam" id="PF12774">
    <property type="entry name" value="AAA_6"/>
    <property type="match status" value="1"/>
</dbReference>
<evidence type="ECO:0000313" key="18">
    <source>
        <dbReference type="Proteomes" id="UP000007879"/>
    </source>
</evidence>
<dbReference type="FunFam" id="3.40.50.300:FF:000049">
    <property type="entry name" value="Dynein, axonemal, heavy chain 5"/>
    <property type="match status" value="1"/>
</dbReference>
<dbReference type="STRING" id="400682.A0A1X7V4V8"/>
<dbReference type="EnsemblMetazoa" id="XM_011404911.2">
    <property type="protein sequence ID" value="XP_011403213.1"/>
    <property type="gene ID" value="LOC100638042"/>
</dbReference>
<dbReference type="InterPro" id="IPR041228">
    <property type="entry name" value="Dynein_C"/>
</dbReference>
<dbReference type="FunFam" id="1.20.920.20:FF:000004">
    <property type="entry name" value="Dynein axonemal heavy chain 5"/>
    <property type="match status" value="1"/>
</dbReference>
<evidence type="ECO:0000256" key="1">
    <source>
        <dbReference type="ARBA" id="ARBA00004430"/>
    </source>
</evidence>
<keyword evidence="9 14" id="KW-0175">Coiled coil</keyword>
<comment type="subcellular location">
    <subcellularLocation>
        <location evidence="1">Cytoplasm</location>
        <location evidence="1">Cytoskeleton</location>
        <location evidence="1">Cilium axoneme</location>
    </subcellularLocation>
</comment>
<dbReference type="Gene3D" id="3.10.490.20">
    <property type="match status" value="1"/>
</dbReference>
<dbReference type="GO" id="GO:0007018">
    <property type="term" value="P:microtubule-based movement"/>
    <property type="evidence" value="ECO:0007669"/>
    <property type="project" value="InterPro"/>
</dbReference>
<dbReference type="Pfam" id="PF08393">
    <property type="entry name" value="DHC_N2"/>
    <property type="match status" value="1"/>
</dbReference>
<feature type="domain" description="AAA+ ATPase" evidence="16">
    <location>
        <begin position="1973"/>
        <end position="2118"/>
    </location>
</feature>
<evidence type="ECO:0000256" key="3">
    <source>
        <dbReference type="ARBA" id="ARBA00022490"/>
    </source>
</evidence>
<dbReference type="FunFam" id="3.10.490.20:FF:000003">
    <property type="entry name" value="Dynein heavy chain 5, axonemal"/>
    <property type="match status" value="1"/>
</dbReference>
<dbReference type="InterPro" id="IPR003593">
    <property type="entry name" value="AAA+_ATPase"/>
</dbReference>
<feature type="coiled-coil region" evidence="14">
    <location>
        <begin position="3433"/>
        <end position="3474"/>
    </location>
</feature>
<keyword evidence="18" id="KW-1185">Reference proteome</keyword>
<evidence type="ECO:0000256" key="2">
    <source>
        <dbReference type="ARBA" id="ARBA00008887"/>
    </source>
</evidence>
<dbReference type="FunFam" id="3.40.50.300:FF:000543">
    <property type="entry name" value="Dynein axonemal heavy chain 5"/>
    <property type="match status" value="1"/>
</dbReference>
<dbReference type="InterPro" id="IPR035699">
    <property type="entry name" value="AAA_6"/>
</dbReference>
<dbReference type="InterPro" id="IPR026983">
    <property type="entry name" value="DHC"/>
</dbReference>
<dbReference type="InParanoid" id="A0A1X7V4V8"/>
<dbReference type="InterPro" id="IPR041658">
    <property type="entry name" value="AAA_lid_11"/>
</dbReference>
<dbReference type="InterPro" id="IPR004273">
    <property type="entry name" value="Dynein_heavy_D6_P-loop"/>
</dbReference>
<dbReference type="GO" id="GO:0097729">
    <property type="term" value="C:9+2 motile cilium"/>
    <property type="evidence" value="ECO:0007669"/>
    <property type="project" value="UniProtKB-ARBA"/>
</dbReference>
<evidence type="ECO:0000256" key="6">
    <source>
        <dbReference type="ARBA" id="ARBA00022741"/>
    </source>
</evidence>
<gene>
    <name evidence="17" type="primary">100638042</name>
</gene>
<reference evidence="18" key="1">
    <citation type="journal article" date="2010" name="Nature">
        <title>The Amphimedon queenslandica genome and the evolution of animal complexity.</title>
        <authorList>
            <person name="Srivastava M."/>
            <person name="Simakov O."/>
            <person name="Chapman J."/>
            <person name="Fahey B."/>
            <person name="Gauthier M.E."/>
            <person name="Mitros T."/>
            <person name="Richards G.S."/>
            <person name="Conaco C."/>
            <person name="Dacre M."/>
            <person name="Hellsten U."/>
            <person name="Larroux C."/>
            <person name="Putnam N.H."/>
            <person name="Stanke M."/>
            <person name="Adamska M."/>
            <person name="Darling A."/>
            <person name="Degnan S.M."/>
            <person name="Oakley T.H."/>
            <person name="Plachetzki D.C."/>
            <person name="Zhai Y."/>
            <person name="Adamski M."/>
            <person name="Calcino A."/>
            <person name="Cummins S.F."/>
            <person name="Goodstein D.M."/>
            <person name="Harris C."/>
            <person name="Jackson D.J."/>
            <person name="Leys S.P."/>
            <person name="Shu S."/>
            <person name="Woodcroft B.J."/>
            <person name="Vervoort M."/>
            <person name="Kosik K.S."/>
            <person name="Manning G."/>
            <person name="Degnan B.M."/>
            <person name="Rokhsar D.S."/>
        </authorList>
    </citation>
    <scope>NUCLEOTIDE SEQUENCE [LARGE SCALE GENOMIC DNA]</scope>
</reference>
<dbReference type="InterPro" id="IPR035706">
    <property type="entry name" value="AAA_9"/>
</dbReference>
<evidence type="ECO:0000256" key="10">
    <source>
        <dbReference type="ARBA" id="ARBA00023069"/>
    </source>
</evidence>
<dbReference type="GO" id="GO:0005858">
    <property type="term" value="C:axonemal dynein complex"/>
    <property type="evidence" value="ECO:0007669"/>
    <property type="project" value="TreeGrafter"/>
</dbReference>
<dbReference type="FunFam" id="3.20.180.20:FF:000001">
    <property type="entry name" value="Dynein axonemal heavy chain 5"/>
    <property type="match status" value="1"/>
</dbReference>
<dbReference type="FunFam" id="1.20.58.1120:FF:000004">
    <property type="entry name" value="Dynein axonemal heavy chain 5"/>
    <property type="match status" value="1"/>
</dbReference>
<evidence type="ECO:0000256" key="12">
    <source>
        <dbReference type="ARBA" id="ARBA00023212"/>
    </source>
</evidence>
<keyword evidence="11" id="KW-0505">Motor protein</keyword>
<feature type="region of interest" description="Disordered" evidence="15">
    <location>
        <begin position="1066"/>
        <end position="1099"/>
    </location>
</feature>
<dbReference type="InterPro" id="IPR013594">
    <property type="entry name" value="Dynein_heavy_tail"/>
</dbReference>
<dbReference type="GO" id="GO:0008569">
    <property type="term" value="F:minus-end-directed microtubule motor activity"/>
    <property type="evidence" value="ECO:0007669"/>
    <property type="project" value="InterPro"/>
</dbReference>
<dbReference type="eggNOG" id="KOG3595">
    <property type="taxonomic scope" value="Eukaryota"/>
</dbReference>
<dbReference type="InterPro" id="IPR042219">
    <property type="entry name" value="AAA_lid_11_sf"/>
</dbReference>
<dbReference type="Gene3D" id="1.20.920.20">
    <property type="match status" value="1"/>
</dbReference>
<dbReference type="Gene3D" id="1.20.140.100">
    <property type="entry name" value="Dynein heavy chain, N-terminal domain 2"/>
    <property type="match status" value="1"/>
</dbReference>